<keyword evidence="2" id="KW-1003">Cell membrane</keyword>
<name>A0A223KRR7_9BACI</name>
<keyword evidence="3 7" id="KW-0812">Transmembrane</keyword>
<feature type="transmembrane region" description="Helical" evidence="7">
    <location>
        <begin position="75"/>
        <end position="96"/>
    </location>
</feature>
<evidence type="ECO:0000256" key="3">
    <source>
        <dbReference type="ARBA" id="ARBA00022692"/>
    </source>
</evidence>
<dbReference type="Pfam" id="PF04347">
    <property type="entry name" value="FliO"/>
    <property type="match status" value="1"/>
</dbReference>
<keyword evidence="9" id="KW-1185">Reference proteome</keyword>
<evidence type="ECO:0000256" key="5">
    <source>
        <dbReference type="ARBA" id="ARBA00023136"/>
    </source>
</evidence>
<feature type="compositionally biased region" description="Polar residues" evidence="6">
    <location>
        <begin position="40"/>
        <end position="53"/>
    </location>
</feature>
<gene>
    <name evidence="8" type="ORF">BC6307_12545</name>
</gene>
<dbReference type="AlphaFoldDB" id="A0A223KRR7"/>
<feature type="region of interest" description="Disordered" evidence="6">
    <location>
        <begin position="35"/>
        <end position="58"/>
    </location>
</feature>
<dbReference type="EMBL" id="CP018866">
    <property type="protein sequence ID" value="AST92048.1"/>
    <property type="molecule type" value="Genomic_DNA"/>
</dbReference>
<dbReference type="InterPro" id="IPR022781">
    <property type="entry name" value="Flagellar_biosynth_FliO"/>
</dbReference>
<organism evidence="8 9">
    <name type="scientific">Sutcliffiella cohnii</name>
    <dbReference type="NCBI Taxonomy" id="33932"/>
    <lineage>
        <taxon>Bacteria</taxon>
        <taxon>Bacillati</taxon>
        <taxon>Bacillota</taxon>
        <taxon>Bacilli</taxon>
        <taxon>Bacillales</taxon>
        <taxon>Bacillaceae</taxon>
        <taxon>Sutcliffiella</taxon>
    </lineage>
</organism>
<protein>
    <recommendedName>
        <fullName evidence="10">Flagellar protein</fullName>
    </recommendedName>
</protein>
<evidence type="ECO:0000256" key="1">
    <source>
        <dbReference type="ARBA" id="ARBA00004236"/>
    </source>
</evidence>
<evidence type="ECO:0000256" key="6">
    <source>
        <dbReference type="SAM" id="MobiDB-lite"/>
    </source>
</evidence>
<evidence type="ECO:0000313" key="8">
    <source>
        <dbReference type="EMBL" id="AST92048.1"/>
    </source>
</evidence>
<dbReference type="GO" id="GO:0016020">
    <property type="term" value="C:membrane"/>
    <property type="evidence" value="ECO:0007669"/>
    <property type="project" value="InterPro"/>
</dbReference>
<evidence type="ECO:0000256" key="7">
    <source>
        <dbReference type="SAM" id="Phobius"/>
    </source>
</evidence>
<evidence type="ECO:0000256" key="2">
    <source>
        <dbReference type="ARBA" id="ARBA00022475"/>
    </source>
</evidence>
<dbReference type="GO" id="GO:0044781">
    <property type="term" value="P:bacterial-type flagellum organization"/>
    <property type="evidence" value="ECO:0007669"/>
    <property type="project" value="InterPro"/>
</dbReference>
<proteinExistence type="predicted"/>
<comment type="subcellular location">
    <subcellularLocation>
        <location evidence="1">Cell membrane</location>
    </subcellularLocation>
</comment>
<evidence type="ECO:0000313" key="9">
    <source>
        <dbReference type="Proteomes" id="UP000215224"/>
    </source>
</evidence>
<reference evidence="8 9" key="1">
    <citation type="submission" date="2016-12" db="EMBL/GenBank/DDBJ databases">
        <title>The whole genome sequencing and assembly of Bacillus cohnii DSM 6307T strain.</title>
        <authorList>
            <person name="Lee Y.-J."/>
            <person name="Yi H."/>
            <person name="Bahn Y.-S."/>
            <person name="Kim J.F."/>
            <person name="Lee D.-W."/>
        </authorList>
    </citation>
    <scope>NUCLEOTIDE SEQUENCE [LARGE SCALE GENOMIC DNA]</scope>
    <source>
        <strain evidence="8 9">DSM 6307</strain>
    </source>
</reference>
<accession>A0A223KRR7</accession>
<evidence type="ECO:0008006" key="10">
    <source>
        <dbReference type="Google" id="ProtNLM"/>
    </source>
</evidence>
<keyword evidence="4 7" id="KW-1133">Transmembrane helix</keyword>
<dbReference type="RefSeq" id="WP_066413354.1">
    <property type="nucleotide sequence ID" value="NZ_CP018866.1"/>
</dbReference>
<evidence type="ECO:0000256" key="4">
    <source>
        <dbReference type="ARBA" id="ARBA00022989"/>
    </source>
</evidence>
<sequence length="225" mass="25241">MYAHISKIFIVTISLLVIFPFSALGAEKGDGMLNELFDQESPSNQKTEANESTVSREGEERIEAFESPTITAWDFIKMFLTLGFVLLLLYFTLNFINKRNQWTGASKTVLNVGGTTLGNNKSVQLVKVGDSIFVLGVGDSINLLKEITNEEEKEVILNSYKDRTEGNLALNKVPIKQVWSKVTGTEEKGAPSISFFSLLKKQLGDISQERKKRMETIDRKVHDDE</sequence>
<dbReference type="KEGG" id="bcoh:BC6307_12545"/>
<dbReference type="Proteomes" id="UP000215224">
    <property type="component" value="Chromosome"/>
</dbReference>
<keyword evidence="5 7" id="KW-0472">Membrane</keyword>
<dbReference type="STRING" id="1314751.GCA_001591425_01171"/>